<organism evidence="6 7">
    <name type="scientific">Frondihabitans sucicola</name>
    <dbReference type="NCBI Taxonomy" id="1268041"/>
    <lineage>
        <taxon>Bacteria</taxon>
        <taxon>Bacillati</taxon>
        <taxon>Actinomycetota</taxon>
        <taxon>Actinomycetes</taxon>
        <taxon>Micrococcales</taxon>
        <taxon>Microbacteriaceae</taxon>
        <taxon>Frondihabitans</taxon>
    </lineage>
</organism>
<geneLocation type="plasmid" evidence="6 7">
    <name>pNBRC108728a</name>
</geneLocation>
<feature type="region of interest" description="Disordered" evidence="3">
    <location>
        <begin position="529"/>
        <end position="571"/>
    </location>
</feature>
<gene>
    <name evidence="6" type="ORF">GCM10025867_47240</name>
</gene>
<keyword evidence="2" id="KW-0624">Polysaccharide degradation</keyword>
<dbReference type="RefSeq" id="WP_286347332.1">
    <property type="nucleotide sequence ID" value="NZ_AP027733.1"/>
</dbReference>
<proteinExistence type="predicted"/>
<evidence type="ECO:0000313" key="6">
    <source>
        <dbReference type="EMBL" id="BDZ52483.1"/>
    </source>
</evidence>
<sequence>MNLLHRLRRDGDKGVSLVTLLVGMGLIALIMGAALTFYVTQSKSAATGTAHQKAQSSLVTLSNRVVRDVQVAAPLVYASPTEIIVETDSASGAVTLTRYAIDVAGHVATQQVMPNASKSFDPVANASAWDAISKTTVASNLNTATNATTGLPASQFSYYQSNGGAVTVGAGTADTSAITRVGISLASTVEKTATGAVQVSTFAALRNKTPNGDIATAVAPACPPFSISTPAAGSSPVLTWGGIAGVTEYHVFRDGVDVKTIAANGGQASYSYTDTVTGSTGNAITYRVLAASADGTMSTACQSVVWSPPAATPVVTANVFPDTSTTPAEWDASGATQPYMTLSWGKVDGASGYTVERREVDTTNYQPLTTAAGSWVEATKITDITKPTYTFSTPGYGRAYEFYVEATSRTGNSLASNHVKLLSAPAAPTTDTPTPTDYNVNAVNWTASPTATGYAVYRYPDGATPTKAVASRTLNGPRVNLAAASTSLPQGATLLATVGAAARTYSDTTPELGTKYAYFVAAINSGPRDQTGVNKTRYSATPTSAATAAPRTDSALQFPPDPPTASASGSEANALGTNKVTWASSKSATSYQVRKFWPDATTRLLDKNVGNTLSFSDTGNARGTQNDYYVLALNATGVSPNAVGVTVAQRVTATQLPDAPTSTITAAPSLSSNAYKVAWNDTGDAGNPSSYAFCNTSSCKYQVYKYNGSRYVASGSASYALSYSSSVAAYGSQDDVYVVACNAGGCSDNGSVAEPRSYPGPFSTGGQDTVRSAWRTNSSNDNNHSDEVGATLMLKWGDSAGAAAYTLSGPGAIYTSGNNGYTVSPALGLSTTTPCRQLRTTAFPGP</sequence>
<keyword evidence="4" id="KW-1133">Transmembrane helix</keyword>
<keyword evidence="1" id="KW-0326">Glycosidase</keyword>
<feature type="domain" description="Fibronectin type-III" evidence="5">
    <location>
        <begin position="326"/>
        <end position="426"/>
    </location>
</feature>
<feature type="transmembrane region" description="Helical" evidence="4">
    <location>
        <begin position="15"/>
        <end position="39"/>
    </location>
</feature>
<keyword evidence="2" id="KW-0119">Carbohydrate metabolism</keyword>
<accession>A0ABM8GVI5</accession>
<keyword evidence="7" id="KW-1185">Reference proteome</keyword>
<evidence type="ECO:0000256" key="1">
    <source>
        <dbReference type="ARBA" id="ARBA00023295"/>
    </source>
</evidence>
<keyword evidence="1" id="KW-0378">Hydrolase</keyword>
<keyword evidence="4" id="KW-0472">Membrane</keyword>
<evidence type="ECO:0000259" key="5">
    <source>
        <dbReference type="PROSITE" id="PS50853"/>
    </source>
</evidence>
<evidence type="ECO:0000256" key="3">
    <source>
        <dbReference type="SAM" id="MobiDB-lite"/>
    </source>
</evidence>
<keyword evidence="6" id="KW-0614">Plasmid</keyword>
<dbReference type="SUPFAM" id="SSF49265">
    <property type="entry name" value="Fibronectin type III"/>
    <property type="match status" value="1"/>
</dbReference>
<dbReference type="InterPro" id="IPR003961">
    <property type="entry name" value="FN3_dom"/>
</dbReference>
<dbReference type="Proteomes" id="UP001321486">
    <property type="component" value="Plasmid pNBRC108728a"/>
</dbReference>
<reference evidence="7" key="1">
    <citation type="journal article" date="2019" name="Int. J. Syst. Evol. Microbiol.">
        <title>The Global Catalogue of Microorganisms (GCM) 10K type strain sequencing project: providing services to taxonomists for standard genome sequencing and annotation.</title>
        <authorList>
            <consortium name="The Broad Institute Genomics Platform"/>
            <consortium name="The Broad Institute Genome Sequencing Center for Infectious Disease"/>
            <person name="Wu L."/>
            <person name="Ma J."/>
        </authorList>
    </citation>
    <scope>NUCLEOTIDE SEQUENCE [LARGE SCALE GENOMIC DNA]</scope>
    <source>
        <strain evidence="7">NBRC 108728</strain>
    </source>
</reference>
<evidence type="ECO:0000313" key="7">
    <source>
        <dbReference type="Proteomes" id="UP001321486"/>
    </source>
</evidence>
<keyword evidence="4" id="KW-0812">Transmembrane</keyword>
<evidence type="ECO:0000256" key="4">
    <source>
        <dbReference type="SAM" id="Phobius"/>
    </source>
</evidence>
<dbReference type="EMBL" id="AP027733">
    <property type="protein sequence ID" value="BDZ52483.1"/>
    <property type="molecule type" value="Genomic_DNA"/>
</dbReference>
<feature type="compositionally biased region" description="Low complexity" evidence="3">
    <location>
        <begin position="536"/>
        <end position="552"/>
    </location>
</feature>
<protein>
    <recommendedName>
        <fullName evidence="5">Fibronectin type-III domain-containing protein</fullName>
    </recommendedName>
</protein>
<dbReference type="InterPro" id="IPR036116">
    <property type="entry name" value="FN3_sf"/>
</dbReference>
<evidence type="ECO:0000256" key="2">
    <source>
        <dbReference type="ARBA" id="ARBA00023326"/>
    </source>
</evidence>
<dbReference type="InterPro" id="IPR013783">
    <property type="entry name" value="Ig-like_fold"/>
</dbReference>
<dbReference type="PROSITE" id="PS50853">
    <property type="entry name" value="FN3"/>
    <property type="match status" value="1"/>
</dbReference>
<dbReference type="Gene3D" id="2.60.40.10">
    <property type="entry name" value="Immunoglobulins"/>
    <property type="match status" value="4"/>
</dbReference>
<name>A0ABM8GVI5_9MICO</name>